<dbReference type="SUPFAM" id="SSF53271">
    <property type="entry name" value="PRTase-like"/>
    <property type="match status" value="1"/>
</dbReference>
<evidence type="ECO:0000256" key="1">
    <source>
        <dbReference type="ARBA" id="ARBA00004496"/>
    </source>
</evidence>
<keyword evidence="6 9" id="KW-0808">Transferase</keyword>
<comment type="pathway">
    <text evidence="8">Purine metabolism.</text>
</comment>
<keyword evidence="4" id="KW-0963">Cytoplasm</keyword>
<reference evidence="10" key="1">
    <citation type="submission" date="2016-10" db="EMBL/GenBank/DDBJ databases">
        <authorList>
            <person name="Varghese N."/>
            <person name="Submissions S."/>
        </authorList>
    </citation>
    <scope>NUCLEOTIDE SEQUENCE [LARGE SCALE GENOMIC DNA]</scope>
    <source>
        <strain evidence="10">DSM 44993</strain>
    </source>
</reference>
<evidence type="ECO:0000256" key="4">
    <source>
        <dbReference type="ARBA" id="ARBA00022490"/>
    </source>
</evidence>
<dbReference type="GO" id="GO:0005737">
    <property type="term" value="C:cytoplasm"/>
    <property type="evidence" value="ECO:0007669"/>
    <property type="project" value="UniProtKB-SubCell"/>
</dbReference>
<evidence type="ECO:0000313" key="9">
    <source>
        <dbReference type="EMBL" id="SEO58322.1"/>
    </source>
</evidence>
<dbReference type="Proteomes" id="UP000198582">
    <property type="component" value="Unassembled WGS sequence"/>
</dbReference>
<evidence type="ECO:0000256" key="3">
    <source>
        <dbReference type="ARBA" id="ARBA00011738"/>
    </source>
</evidence>
<organism evidence="9 10">
    <name type="scientific">Amycolatopsis saalfeldensis</name>
    <dbReference type="NCBI Taxonomy" id="394193"/>
    <lineage>
        <taxon>Bacteria</taxon>
        <taxon>Bacillati</taxon>
        <taxon>Actinomycetota</taxon>
        <taxon>Actinomycetes</taxon>
        <taxon>Pseudonocardiales</taxon>
        <taxon>Pseudonocardiaceae</taxon>
        <taxon>Amycolatopsis</taxon>
    </lineage>
</organism>
<dbReference type="CDD" id="cd06223">
    <property type="entry name" value="PRTases_typeI"/>
    <property type="match status" value="1"/>
</dbReference>
<dbReference type="EMBL" id="FOEF01000001">
    <property type="protein sequence ID" value="SEO58322.1"/>
    <property type="molecule type" value="Genomic_DNA"/>
</dbReference>
<protein>
    <submittedName>
        <fullName evidence="9">Adenine phosphoribosyltransferase</fullName>
    </submittedName>
</protein>
<evidence type="ECO:0000256" key="5">
    <source>
        <dbReference type="ARBA" id="ARBA00022676"/>
    </source>
</evidence>
<dbReference type="GO" id="GO:0003999">
    <property type="term" value="F:adenine phosphoribosyltransferase activity"/>
    <property type="evidence" value="ECO:0007669"/>
    <property type="project" value="TreeGrafter"/>
</dbReference>
<evidence type="ECO:0000256" key="8">
    <source>
        <dbReference type="ARBA" id="ARBA00025704"/>
    </source>
</evidence>
<evidence type="ECO:0000256" key="6">
    <source>
        <dbReference type="ARBA" id="ARBA00022679"/>
    </source>
</evidence>
<sequence>MTDHAADLVRERLRWIDGHADVWSLFRDPPTLAAVVKALADPYRAEGVTAVCGVESRGFLLGGAVAVELGAGFVAVRKGGLFPGSKISRSTTPDYRGQRHRLRLQRAALRPDDRVLFVDDWIETGSQATTVRTMVEECGATWLGGSVIVDQLGDPGVRGLVTADELGTGP</sequence>
<dbReference type="PANTHER" id="PTHR11776:SF7">
    <property type="entry name" value="PHOSPHORIBOSYLTRANSFERASE DOMAIN-CONTAINING PROTEIN"/>
    <property type="match status" value="1"/>
</dbReference>
<name>A0A1H8QVU6_9PSEU</name>
<dbReference type="InterPro" id="IPR050120">
    <property type="entry name" value="Adenine_PRTase"/>
</dbReference>
<dbReference type="AlphaFoldDB" id="A0A1H8QVU6"/>
<gene>
    <name evidence="9" type="ORF">SAMN04489732_101511</name>
</gene>
<dbReference type="PANTHER" id="PTHR11776">
    <property type="entry name" value="ADENINE PHOSPHORIBOSYLTRANSFERASE"/>
    <property type="match status" value="1"/>
</dbReference>
<comment type="subcellular location">
    <subcellularLocation>
        <location evidence="1">Cytoplasm</location>
    </subcellularLocation>
</comment>
<proteinExistence type="inferred from homology"/>
<dbReference type="InterPro" id="IPR000836">
    <property type="entry name" value="PRTase_dom"/>
</dbReference>
<keyword evidence="7" id="KW-0660">Purine salvage</keyword>
<dbReference type="STRING" id="394193.SAMN04489732_101511"/>
<dbReference type="RefSeq" id="WP_091611793.1">
    <property type="nucleotide sequence ID" value="NZ_FOEF01000001.1"/>
</dbReference>
<accession>A0A1H8QVU6</accession>
<evidence type="ECO:0000256" key="7">
    <source>
        <dbReference type="ARBA" id="ARBA00022726"/>
    </source>
</evidence>
<comment type="similarity">
    <text evidence="2">Belongs to the purine/pyrimidine phosphoribosyltransferase family.</text>
</comment>
<dbReference type="OrthoDB" id="7740853at2"/>
<keyword evidence="5 9" id="KW-0328">Glycosyltransferase</keyword>
<keyword evidence="10" id="KW-1185">Reference proteome</keyword>
<dbReference type="Gene3D" id="3.40.50.2020">
    <property type="match status" value="1"/>
</dbReference>
<dbReference type="GO" id="GO:0006166">
    <property type="term" value="P:purine ribonucleoside salvage"/>
    <property type="evidence" value="ECO:0007669"/>
    <property type="project" value="UniProtKB-KW"/>
</dbReference>
<evidence type="ECO:0000313" key="10">
    <source>
        <dbReference type="Proteomes" id="UP000198582"/>
    </source>
</evidence>
<dbReference type="InterPro" id="IPR029057">
    <property type="entry name" value="PRTase-like"/>
</dbReference>
<evidence type="ECO:0000256" key="2">
    <source>
        <dbReference type="ARBA" id="ARBA00008391"/>
    </source>
</evidence>
<comment type="subunit">
    <text evidence="3">Homodimer.</text>
</comment>